<evidence type="ECO:0000256" key="1">
    <source>
        <dbReference type="ARBA" id="ARBA00004123"/>
    </source>
</evidence>
<dbReference type="PANTHER" id="PTHR12716:SF8">
    <property type="entry name" value="TRANSCRIPTION INITIATION FACTOR IIE SUBUNIT BETA"/>
    <property type="match status" value="1"/>
</dbReference>
<evidence type="ECO:0000313" key="9">
    <source>
        <dbReference type="EMBL" id="KIV80256.1"/>
    </source>
</evidence>
<evidence type="ECO:0000256" key="3">
    <source>
        <dbReference type="ARBA" id="ARBA00023125"/>
    </source>
</evidence>
<dbReference type="GO" id="GO:0005673">
    <property type="term" value="C:transcription factor TFIIE complex"/>
    <property type="evidence" value="ECO:0007669"/>
    <property type="project" value="InterPro"/>
</dbReference>
<evidence type="ECO:0000313" key="10">
    <source>
        <dbReference type="Proteomes" id="UP000053599"/>
    </source>
</evidence>
<reference evidence="9 10" key="1">
    <citation type="submission" date="2015-01" db="EMBL/GenBank/DDBJ databases">
        <title>The Genome Sequence of Exophiala sideris CBS121828.</title>
        <authorList>
            <consortium name="The Broad Institute Genomics Platform"/>
            <person name="Cuomo C."/>
            <person name="de Hoog S."/>
            <person name="Gorbushina A."/>
            <person name="Stielow B."/>
            <person name="Teixiera M."/>
            <person name="Abouelleil A."/>
            <person name="Chapman S.B."/>
            <person name="Priest M."/>
            <person name="Young S.K."/>
            <person name="Wortman J."/>
            <person name="Nusbaum C."/>
            <person name="Birren B."/>
        </authorList>
    </citation>
    <scope>NUCLEOTIDE SEQUENCE [LARGE SCALE GENOMIC DNA]</scope>
    <source>
        <strain evidence="9 10">CBS 121828</strain>
    </source>
</reference>
<organism evidence="9 10">
    <name type="scientific">Exophiala sideris</name>
    <dbReference type="NCBI Taxonomy" id="1016849"/>
    <lineage>
        <taxon>Eukaryota</taxon>
        <taxon>Fungi</taxon>
        <taxon>Dikarya</taxon>
        <taxon>Ascomycota</taxon>
        <taxon>Pezizomycotina</taxon>
        <taxon>Eurotiomycetes</taxon>
        <taxon>Chaetothyriomycetidae</taxon>
        <taxon>Chaetothyriales</taxon>
        <taxon>Herpotrichiellaceae</taxon>
        <taxon>Exophiala</taxon>
    </lineage>
</organism>
<accession>A0A0D1WYK7</accession>
<evidence type="ECO:0000256" key="4">
    <source>
        <dbReference type="ARBA" id="ARBA00023163"/>
    </source>
</evidence>
<keyword evidence="5" id="KW-0539">Nucleus</keyword>
<dbReference type="InterPro" id="IPR016656">
    <property type="entry name" value="TFIIE-bsu"/>
</dbReference>
<keyword evidence="4" id="KW-0804">Transcription</keyword>
<dbReference type="STRING" id="1016849.A0A0D1WYK7"/>
<evidence type="ECO:0000259" key="8">
    <source>
        <dbReference type="PROSITE" id="PS51351"/>
    </source>
</evidence>
<evidence type="ECO:0000256" key="2">
    <source>
        <dbReference type="ARBA" id="ARBA00023015"/>
    </source>
</evidence>
<evidence type="ECO:0000256" key="6">
    <source>
        <dbReference type="ARBA" id="ARBA00025581"/>
    </source>
</evidence>
<name>A0A0D1WYK7_9EURO</name>
<dbReference type="PROSITE" id="PS51351">
    <property type="entry name" value="TFIIE_BETA_C"/>
    <property type="match status" value="1"/>
</dbReference>
<proteinExistence type="predicted"/>
<protein>
    <recommendedName>
        <fullName evidence="8">TFIIE beta domain-containing protein</fullName>
    </recommendedName>
</protein>
<dbReference type="InterPro" id="IPR040501">
    <property type="entry name" value="TFA2_Winged_2"/>
</dbReference>
<sequence length="231" mass="26650">MSSLYGNSISLAGSDARTNVIFALERLRDKFPESISWDDLVSFVLPVHKRTDDQIKYFRKFLSVNPKVVYEKDIDSYKFKPLHSIASADDLLKFLQNQDSALGINVRDLKDGWNDVEDAIDRLEAEHKLLVVRNKKDNHPRMVWADDPSLDAPLDQEFKDLWSQIALPSVEDTIKELRRMNHKTTGEPARADTGLKPKEKKKKVRRGNKVTNTHMQGLFRDYSDKRPQGSR</sequence>
<feature type="compositionally biased region" description="Basic and acidic residues" evidence="7">
    <location>
        <begin position="221"/>
        <end position="231"/>
    </location>
</feature>
<dbReference type="AlphaFoldDB" id="A0A0D1WYK7"/>
<dbReference type="Pfam" id="PF18121">
    <property type="entry name" value="TFA2_Winged_2"/>
    <property type="match status" value="1"/>
</dbReference>
<feature type="compositionally biased region" description="Basic residues" evidence="7">
    <location>
        <begin position="198"/>
        <end position="208"/>
    </location>
</feature>
<dbReference type="GO" id="GO:0006367">
    <property type="term" value="P:transcription initiation at RNA polymerase II promoter"/>
    <property type="evidence" value="ECO:0007669"/>
    <property type="project" value="InterPro"/>
</dbReference>
<feature type="domain" description="TFIIE beta" evidence="8">
    <location>
        <begin position="5"/>
        <end position="86"/>
    </location>
</feature>
<dbReference type="PANTHER" id="PTHR12716">
    <property type="entry name" value="TRANSCRIPTION INITIATION FACTOR IIE, BETA SUBUNIT"/>
    <property type="match status" value="1"/>
</dbReference>
<keyword evidence="3" id="KW-0238">DNA-binding</keyword>
<dbReference type="EMBL" id="KN846953">
    <property type="protein sequence ID" value="KIV80256.1"/>
    <property type="molecule type" value="Genomic_DNA"/>
</dbReference>
<dbReference type="GO" id="GO:0003677">
    <property type="term" value="F:DNA binding"/>
    <property type="evidence" value="ECO:0007669"/>
    <property type="project" value="UniProtKB-KW"/>
</dbReference>
<keyword evidence="2" id="KW-0805">Transcription regulation</keyword>
<evidence type="ECO:0000256" key="5">
    <source>
        <dbReference type="ARBA" id="ARBA00023242"/>
    </source>
</evidence>
<comment type="subcellular location">
    <subcellularLocation>
        <location evidence="1">Nucleus</location>
    </subcellularLocation>
</comment>
<dbReference type="GO" id="GO:0001097">
    <property type="term" value="F:TFIIH-class transcription factor complex binding"/>
    <property type="evidence" value="ECO:0007669"/>
    <property type="project" value="TreeGrafter"/>
</dbReference>
<dbReference type="HOGENOM" id="CLU_056580_0_1_1"/>
<evidence type="ECO:0000256" key="7">
    <source>
        <dbReference type="SAM" id="MobiDB-lite"/>
    </source>
</evidence>
<dbReference type="Proteomes" id="UP000053599">
    <property type="component" value="Unassembled WGS sequence"/>
</dbReference>
<gene>
    <name evidence="9" type="ORF">PV11_07768</name>
</gene>
<comment type="function">
    <text evidence="6">Recruits TFIIH to the initiation complex and stimulates the RNA polymerase II C-terminal domain kinase and DNA-dependent ATPase activities of TFIIH. Both TFIIH and TFIIE are required for promoter clearance by RNA polymerase.</text>
</comment>
<dbReference type="OrthoDB" id="5323195at2759"/>
<dbReference type="InterPro" id="IPR003166">
    <property type="entry name" value="TFIIE_bsu_DNA-bd"/>
</dbReference>
<feature type="region of interest" description="Disordered" evidence="7">
    <location>
        <begin position="181"/>
        <end position="231"/>
    </location>
</feature>